<evidence type="ECO:0000256" key="3">
    <source>
        <dbReference type="ARBA" id="ARBA00023143"/>
    </source>
</evidence>
<evidence type="ECO:0000256" key="2">
    <source>
        <dbReference type="ARBA" id="ARBA00009272"/>
    </source>
</evidence>
<dbReference type="GO" id="GO:0003774">
    <property type="term" value="F:cytoskeletal motor activity"/>
    <property type="evidence" value="ECO:0007669"/>
    <property type="project" value="InterPro"/>
</dbReference>
<dbReference type="GO" id="GO:0009425">
    <property type="term" value="C:bacterial-type flagellum basal body"/>
    <property type="evidence" value="ECO:0007669"/>
    <property type="project" value="UniProtKB-SubCell"/>
</dbReference>
<dbReference type="PRINTS" id="PR01006">
    <property type="entry name" value="FLGHOOKFLIE"/>
</dbReference>
<comment type="subcellular location">
    <subcellularLocation>
        <location evidence="1 4">Bacterial flagellum basal body</location>
    </subcellularLocation>
</comment>
<keyword evidence="6" id="KW-0969">Cilium</keyword>
<evidence type="ECO:0000256" key="5">
    <source>
        <dbReference type="NCBIfam" id="TIGR00205"/>
    </source>
</evidence>
<protein>
    <recommendedName>
        <fullName evidence="4 5">Flagellar hook-basal body complex protein FliE</fullName>
    </recommendedName>
</protein>
<sequence>MPSSAFAAGAYAAAQGISRPTGPKPVQATGASGFSGLLQQTLDGVAQSGEKADRAALSAAAGKANVVDVVTAVAESETALQTLVAVRDRVISAYEEIMRMPI</sequence>
<dbReference type="EMBL" id="JACHOP010000006">
    <property type="protein sequence ID" value="MBB5757263.1"/>
    <property type="molecule type" value="Genomic_DNA"/>
</dbReference>
<evidence type="ECO:0000313" key="6">
    <source>
        <dbReference type="EMBL" id="MBB5757263.1"/>
    </source>
</evidence>
<dbReference type="GO" id="GO:0005198">
    <property type="term" value="F:structural molecule activity"/>
    <property type="evidence" value="ECO:0007669"/>
    <property type="project" value="UniProtKB-UniRule"/>
</dbReference>
<keyword evidence="3 4" id="KW-0975">Bacterial flagellum</keyword>
<evidence type="ECO:0000313" key="7">
    <source>
        <dbReference type="Proteomes" id="UP000583454"/>
    </source>
</evidence>
<organism evidence="6 7">
    <name type="scientific">Methylorubrum rhodinum</name>
    <dbReference type="NCBI Taxonomy" id="29428"/>
    <lineage>
        <taxon>Bacteria</taxon>
        <taxon>Pseudomonadati</taxon>
        <taxon>Pseudomonadota</taxon>
        <taxon>Alphaproteobacteria</taxon>
        <taxon>Hyphomicrobiales</taxon>
        <taxon>Methylobacteriaceae</taxon>
        <taxon>Methylorubrum</taxon>
    </lineage>
</organism>
<dbReference type="HAMAP" id="MF_00724">
    <property type="entry name" value="FliE"/>
    <property type="match status" value="1"/>
</dbReference>
<dbReference type="AlphaFoldDB" id="A0A840ZKA9"/>
<proteinExistence type="inferred from homology"/>
<dbReference type="InterPro" id="IPR001624">
    <property type="entry name" value="FliE"/>
</dbReference>
<dbReference type="PANTHER" id="PTHR34653">
    <property type="match status" value="1"/>
</dbReference>
<dbReference type="PANTHER" id="PTHR34653:SF1">
    <property type="entry name" value="FLAGELLAR HOOK-BASAL BODY COMPLEX PROTEIN FLIE"/>
    <property type="match status" value="1"/>
</dbReference>
<comment type="similarity">
    <text evidence="2 4">Belongs to the FliE family.</text>
</comment>
<keyword evidence="6" id="KW-0966">Cell projection</keyword>
<dbReference type="RefSeq" id="WP_183568578.1">
    <property type="nucleotide sequence ID" value="NZ_JACHOP010000006.1"/>
</dbReference>
<dbReference type="Pfam" id="PF02049">
    <property type="entry name" value="FliE"/>
    <property type="match status" value="1"/>
</dbReference>
<keyword evidence="7" id="KW-1185">Reference proteome</keyword>
<reference evidence="6 7" key="1">
    <citation type="submission" date="2020-08" db="EMBL/GenBank/DDBJ databases">
        <title>Genomic Encyclopedia of Type Strains, Phase IV (KMG-IV): sequencing the most valuable type-strain genomes for metagenomic binning, comparative biology and taxonomic classification.</title>
        <authorList>
            <person name="Goeker M."/>
        </authorList>
    </citation>
    <scope>NUCLEOTIDE SEQUENCE [LARGE SCALE GENOMIC DNA]</scope>
    <source>
        <strain evidence="6 7">DSM 2163</strain>
    </source>
</reference>
<accession>A0A840ZKA9</accession>
<gene>
    <name evidence="4" type="primary">fliE</name>
    <name evidence="6" type="ORF">HNR00_001974</name>
</gene>
<comment type="caution">
    <text evidence="6">The sequence shown here is derived from an EMBL/GenBank/DDBJ whole genome shotgun (WGS) entry which is preliminary data.</text>
</comment>
<evidence type="ECO:0000256" key="1">
    <source>
        <dbReference type="ARBA" id="ARBA00004117"/>
    </source>
</evidence>
<dbReference type="Proteomes" id="UP000583454">
    <property type="component" value="Unassembled WGS sequence"/>
</dbReference>
<name>A0A840ZKA9_9HYPH</name>
<evidence type="ECO:0000256" key="4">
    <source>
        <dbReference type="HAMAP-Rule" id="MF_00724"/>
    </source>
</evidence>
<keyword evidence="6" id="KW-0282">Flagellum</keyword>
<dbReference type="GO" id="GO:0071973">
    <property type="term" value="P:bacterial-type flagellum-dependent cell motility"/>
    <property type="evidence" value="ECO:0007669"/>
    <property type="project" value="InterPro"/>
</dbReference>
<dbReference type="NCBIfam" id="TIGR00205">
    <property type="entry name" value="fliE"/>
    <property type="match status" value="1"/>
</dbReference>